<dbReference type="KEGG" id="sual:KDD17_15090"/>
<organism evidence="4 5">
    <name type="scientific">Sulfitobacter albidus</name>
    <dbReference type="NCBI Taxonomy" id="2829501"/>
    <lineage>
        <taxon>Bacteria</taxon>
        <taxon>Pseudomonadati</taxon>
        <taxon>Pseudomonadota</taxon>
        <taxon>Alphaproteobacteria</taxon>
        <taxon>Rhodobacterales</taxon>
        <taxon>Roseobacteraceae</taxon>
        <taxon>Sulfitobacter</taxon>
    </lineage>
</organism>
<proteinExistence type="inferred from homology"/>
<evidence type="ECO:0000313" key="5">
    <source>
        <dbReference type="Proteomes" id="UP000683291"/>
    </source>
</evidence>
<dbReference type="Gene3D" id="3.40.50.2020">
    <property type="match status" value="1"/>
</dbReference>
<dbReference type="InterPro" id="IPR044005">
    <property type="entry name" value="DZR_2"/>
</dbReference>
<accession>A0A975JGH0</accession>
<dbReference type="Pfam" id="PF00156">
    <property type="entry name" value="Pribosyltran"/>
    <property type="match status" value="1"/>
</dbReference>
<evidence type="ECO:0000313" key="4">
    <source>
        <dbReference type="EMBL" id="QUJ78074.1"/>
    </source>
</evidence>
<dbReference type="InterPro" id="IPR051910">
    <property type="entry name" value="ComF/GntX_DNA_util-trans"/>
</dbReference>
<dbReference type="PANTHER" id="PTHR47505:SF1">
    <property type="entry name" value="DNA UTILIZATION PROTEIN YHGH"/>
    <property type="match status" value="1"/>
</dbReference>
<dbReference type="AlphaFoldDB" id="A0A975JGH0"/>
<dbReference type="Proteomes" id="UP000683291">
    <property type="component" value="Chromosome 1"/>
</dbReference>
<dbReference type="Pfam" id="PF18912">
    <property type="entry name" value="DZR_2"/>
    <property type="match status" value="1"/>
</dbReference>
<evidence type="ECO:0000259" key="2">
    <source>
        <dbReference type="Pfam" id="PF00156"/>
    </source>
</evidence>
<dbReference type="CDD" id="cd06223">
    <property type="entry name" value="PRTases_typeI"/>
    <property type="match status" value="1"/>
</dbReference>
<dbReference type="SUPFAM" id="SSF53271">
    <property type="entry name" value="PRTase-like"/>
    <property type="match status" value="1"/>
</dbReference>
<evidence type="ECO:0000259" key="3">
    <source>
        <dbReference type="Pfam" id="PF18912"/>
    </source>
</evidence>
<reference evidence="4" key="1">
    <citation type="submission" date="2021-04" db="EMBL/GenBank/DDBJ databases">
        <title>Complete genome sequence for Sulfitobacter sp. strain JK7-1.</title>
        <authorList>
            <person name="Park S.-J."/>
        </authorList>
    </citation>
    <scope>NUCLEOTIDE SEQUENCE</scope>
    <source>
        <strain evidence="4">JK7-1</strain>
    </source>
</reference>
<sequence length="238" mass="25728">MQTAVSLIYPPRCIPCGGLVDSDFGLCAACWRETQFIGITICESCSTPLPPGGHDETLHCDACLQAPPPWVQGRAALVYGGVGRKLVLSLKHGDRQEIARPAGLWMASRMRAGAPDDTLVIPVPLHWRRLLKRRYNQSALLARQTARALGAELCVDALVRRRATQSLDGKSREQRFATLANTIAPHPRNGAVIEGRAVLLVDDVMTSGATLTASTWACLEAGAREVRVVTLARAVKDT</sequence>
<feature type="domain" description="Double zinc ribbon" evidence="3">
    <location>
        <begin position="5"/>
        <end position="64"/>
    </location>
</feature>
<name>A0A975JGH0_9RHOB</name>
<dbReference type="InterPro" id="IPR029057">
    <property type="entry name" value="PRTase-like"/>
</dbReference>
<dbReference type="InterPro" id="IPR000836">
    <property type="entry name" value="PRTase_dom"/>
</dbReference>
<keyword evidence="5" id="KW-1185">Reference proteome</keyword>
<feature type="domain" description="Phosphoribosyltransferase" evidence="2">
    <location>
        <begin position="138"/>
        <end position="233"/>
    </location>
</feature>
<evidence type="ECO:0000256" key="1">
    <source>
        <dbReference type="ARBA" id="ARBA00008007"/>
    </source>
</evidence>
<dbReference type="PANTHER" id="PTHR47505">
    <property type="entry name" value="DNA UTILIZATION PROTEIN YHGH"/>
    <property type="match status" value="1"/>
</dbReference>
<dbReference type="EMBL" id="CP073581">
    <property type="protein sequence ID" value="QUJ78074.1"/>
    <property type="molecule type" value="Genomic_DNA"/>
</dbReference>
<protein>
    <submittedName>
        <fullName evidence="4">ComF family protein</fullName>
    </submittedName>
</protein>
<comment type="similarity">
    <text evidence="1">Belongs to the ComF/GntX family.</text>
</comment>
<gene>
    <name evidence="4" type="ORF">KDD17_15090</name>
</gene>